<dbReference type="SUPFAM" id="SSF51197">
    <property type="entry name" value="Clavaminate synthase-like"/>
    <property type="match status" value="1"/>
</dbReference>
<dbReference type="Pfam" id="PF13621">
    <property type="entry name" value="Cupin_8"/>
    <property type="match status" value="1"/>
</dbReference>
<dbReference type="InterPro" id="IPR003347">
    <property type="entry name" value="JmjC_dom"/>
</dbReference>
<keyword evidence="1" id="KW-1133">Transmembrane helix</keyword>
<dbReference type="Gene3D" id="2.60.120.650">
    <property type="entry name" value="Cupin"/>
    <property type="match status" value="1"/>
</dbReference>
<organism evidence="3">
    <name type="scientific">Amphimedon queenslandica</name>
    <name type="common">Sponge</name>
    <dbReference type="NCBI Taxonomy" id="400682"/>
    <lineage>
        <taxon>Eukaryota</taxon>
        <taxon>Metazoa</taxon>
        <taxon>Porifera</taxon>
        <taxon>Demospongiae</taxon>
        <taxon>Heteroscleromorpha</taxon>
        <taxon>Haplosclerida</taxon>
        <taxon>Niphatidae</taxon>
        <taxon>Amphimedon</taxon>
    </lineage>
</organism>
<evidence type="ECO:0000313" key="3">
    <source>
        <dbReference type="EnsemblMetazoa" id="Aqu2.1.41109_001"/>
    </source>
</evidence>
<reference evidence="3" key="1">
    <citation type="submission" date="2017-05" db="UniProtKB">
        <authorList>
            <consortium name="EnsemblMetazoa"/>
        </authorList>
    </citation>
    <scope>IDENTIFICATION</scope>
</reference>
<accession>A0A1X7VMK7</accession>
<proteinExistence type="predicted"/>
<dbReference type="EnsemblMetazoa" id="Aqu2.1.41109_001">
    <property type="protein sequence ID" value="Aqu2.1.41109_001"/>
    <property type="gene ID" value="Aqu2.1.41109"/>
</dbReference>
<dbReference type="InterPro" id="IPR041667">
    <property type="entry name" value="Cupin_8"/>
</dbReference>
<keyword evidence="1" id="KW-0812">Transmembrane</keyword>
<dbReference type="InParanoid" id="A0A1X7VMK7"/>
<dbReference type="PANTHER" id="PTHR12461:SF105">
    <property type="entry name" value="HYPOXIA-INDUCIBLE FACTOR 1-ALPHA INHIBITOR"/>
    <property type="match status" value="1"/>
</dbReference>
<keyword evidence="1" id="KW-0472">Membrane</keyword>
<dbReference type="PANTHER" id="PTHR12461">
    <property type="entry name" value="HYPOXIA-INDUCIBLE FACTOR 1 ALPHA INHIBITOR-RELATED"/>
    <property type="match status" value="1"/>
</dbReference>
<dbReference type="OrthoDB" id="415358at2759"/>
<sequence>MLATNSKVTTFVTTLVSLWLGILTVLFMYILFNGKIDTSSSHLQPVVRHAAAALDPVDLAPEEENRDTSTSKYDDIANQLSKQKIRRNSLAYVIFLSHLLPPIKNITRIPTPSSEMFLNYIAPVGLPVIFTDMLSGTKLDDWSWEMVKQKWGEHVFHNARQGNYSSKVNRLGKHGINRVSVRLSRFIDLVTGASQPNEHEKGLYITKQKVLPPNALDEEFHYPPFYPGNHQHCFLEPTGWIGASGTFTQGHIDSKDNFVYQLIGQKQWTIFSPKDYQYLYYTKAERGSLEWSKILNNRDEPDSEMYPLYAKTHPIQFTMQAGEVLYLPRGWTHFVVNLTPSLMINTWRRGPAAITELWNEKNRREIRR</sequence>
<feature type="domain" description="JmjC" evidence="2">
    <location>
        <begin position="212"/>
        <end position="365"/>
    </location>
</feature>
<protein>
    <recommendedName>
        <fullName evidence="2">JmjC domain-containing protein</fullName>
    </recommendedName>
</protein>
<evidence type="ECO:0000259" key="2">
    <source>
        <dbReference type="PROSITE" id="PS51184"/>
    </source>
</evidence>
<evidence type="ECO:0000256" key="1">
    <source>
        <dbReference type="SAM" id="Phobius"/>
    </source>
</evidence>
<dbReference type="AlphaFoldDB" id="A0A1X7VMK7"/>
<name>A0A1X7VMK7_AMPQE</name>
<feature type="transmembrane region" description="Helical" evidence="1">
    <location>
        <begin position="12"/>
        <end position="32"/>
    </location>
</feature>
<dbReference type="PROSITE" id="PS51184">
    <property type="entry name" value="JMJC"/>
    <property type="match status" value="1"/>
</dbReference>
<dbReference type="SMART" id="SM00558">
    <property type="entry name" value="JmjC"/>
    <property type="match status" value="1"/>
</dbReference>